<dbReference type="RefSeq" id="WP_110497859.1">
    <property type="nucleotide sequence ID" value="NZ_JADWNA010000005.1"/>
</dbReference>
<gene>
    <name evidence="1" type="ORF">I6M80_10230</name>
</gene>
<protein>
    <recommendedName>
        <fullName evidence="3">Lipoprotein</fullName>
    </recommendedName>
</protein>
<accession>A0ABS1A4E1</accession>
<comment type="caution">
    <text evidence="1">The sequence shown here is derived from an EMBL/GenBank/DDBJ whole genome shotgun (WGS) entry which is preliminary data.</text>
</comment>
<evidence type="ECO:0008006" key="3">
    <source>
        <dbReference type="Google" id="ProtNLM"/>
    </source>
</evidence>
<dbReference type="EMBL" id="JADWNA010000005">
    <property type="protein sequence ID" value="MBJ8390628.1"/>
    <property type="molecule type" value="Genomic_DNA"/>
</dbReference>
<proteinExistence type="predicted"/>
<organism evidence="1 2">
    <name type="scientific">Citrobacter cronae</name>
    <dbReference type="NCBI Taxonomy" id="1748967"/>
    <lineage>
        <taxon>Bacteria</taxon>
        <taxon>Pseudomonadati</taxon>
        <taxon>Pseudomonadota</taxon>
        <taxon>Gammaproteobacteria</taxon>
        <taxon>Enterobacterales</taxon>
        <taxon>Enterobacteriaceae</taxon>
        <taxon>Citrobacter</taxon>
        <taxon>Citrobacter freundii complex</taxon>
    </lineage>
</organism>
<evidence type="ECO:0000313" key="2">
    <source>
        <dbReference type="Proteomes" id="UP001318920"/>
    </source>
</evidence>
<dbReference type="InterPro" id="IPR054657">
    <property type="entry name" value="T6SS_periplasmic_put"/>
</dbReference>
<sequence length="119" mass="13536">MKKIILVLPFLLSGCIIESSQLYQVKQSDIQINGNFVCISPHDAEEGDRYNSYIITTKANPVSNMKNIDTIAYKSCLPYHEYNRGVSYDVFYTVKDTNGEIKKYEIAFIISDNGKLVIL</sequence>
<evidence type="ECO:0000313" key="1">
    <source>
        <dbReference type="EMBL" id="MBJ8390628.1"/>
    </source>
</evidence>
<keyword evidence="2" id="KW-1185">Reference proteome</keyword>
<name>A0ABS1A4E1_9ENTR</name>
<reference evidence="1 2" key="1">
    <citation type="submission" date="2020-11" db="EMBL/GenBank/DDBJ databases">
        <title>Enhanced detection system for hospital associated transmission using whole genome sequencing surveillance.</title>
        <authorList>
            <person name="Harrison L.H."/>
            <person name="Van Tyne D."/>
            <person name="Marsh J.W."/>
            <person name="Griffith M.P."/>
            <person name="Snyder D.J."/>
            <person name="Cooper V.S."/>
            <person name="Mustapha M."/>
        </authorList>
    </citation>
    <scope>NUCLEOTIDE SEQUENCE [LARGE SCALE GENOMIC DNA]</scope>
    <source>
        <strain evidence="1 2">CB00171</strain>
    </source>
</reference>
<dbReference type="Proteomes" id="UP001318920">
    <property type="component" value="Unassembled WGS sequence"/>
</dbReference>
<dbReference type="NCBIfam" id="NF045617">
    <property type="entry name" value="mostly_LP"/>
    <property type="match status" value="1"/>
</dbReference>
<dbReference type="PROSITE" id="PS51257">
    <property type="entry name" value="PROKAR_LIPOPROTEIN"/>
    <property type="match status" value="1"/>
</dbReference>